<comment type="subcellular location">
    <subcellularLocation>
        <location evidence="1">Membrane</location>
        <topology evidence="1">Multi-pass membrane protein</topology>
    </subcellularLocation>
    <subcellularLocation>
        <location evidence="11">Mitochondrion inner membrane</location>
        <topology evidence="11">Multi-pass membrane protein</topology>
    </subcellularLocation>
</comment>
<reference evidence="13" key="1">
    <citation type="journal article" date="2020" name="Int. J. Biol. Macromol.">
        <title>The first mitochondrial genomes of endosymbiotic rhabdocoels illustrate evolutionary relaxation of atp8 and genome plasticity in flatworms.</title>
        <authorList>
            <person name="Monnens M."/>
            <person name="Thijs S."/>
            <person name="Briscoe A.G."/>
            <person name="Clark M."/>
            <person name="Frost E.J."/>
            <person name="Littlewood D.T.J."/>
            <person name="Sewell M."/>
            <person name="Smeets K."/>
            <person name="Artois T."/>
            <person name="Vanhove M.P.M."/>
        </authorList>
    </citation>
    <scope>NUCLEOTIDE SEQUENCE</scope>
    <source>
        <strain evidence="13">2_E1</strain>
    </source>
</reference>
<evidence type="ECO:0000256" key="7">
    <source>
        <dbReference type="ARBA" id="ARBA00022989"/>
    </source>
</evidence>
<dbReference type="InterPro" id="IPR035908">
    <property type="entry name" value="F0_ATP_A_sf"/>
</dbReference>
<keyword evidence="10" id="KW-0066">ATP synthesis</keyword>
<organism evidence="13">
    <name type="scientific">Graffilla buccinicola</name>
    <dbReference type="NCBI Taxonomy" id="84095"/>
    <lineage>
        <taxon>Eukaryota</taxon>
        <taxon>Metazoa</taxon>
        <taxon>Spiralia</taxon>
        <taxon>Lophotrochozoa</taxon>
        <taxon>Platyhelminthes</taxon>
        <taxon>Rhabditophora</taxon>
        <taxon>Rhabdocoela</taxon>
        <taxon>Dalyellioida</taxon>
        <taxon>Graffillidae</taxon>
        <taxon>Graffilla</taxon>
    </lineage>
</organism>
<dbReference type="Gene3D" id="1.20.120.220">
    <property type="entry name" value="ATP synthase, F0 complex, subunit A"/>
    <property type="match status" value="1"/>
</dbReference>
<keyword evidence="8" id="KW-0406">Ion transport</keyword>
<keyword evidence="5 12" id="KW-0812">Transmembrane</keyword>
<dbReference type="GO" id="GO:0005743">
    <property type="term" value="C:mitochondrial inner membrane"/>
    <property type="evidence" value="ECO:0007669"/>
    <property type="project" value="UniProtKB-SubCell"/>
</dbReference>
<accession>A0A7G5XUJ1</accession>
<evidence type="ECO:0000256" key="12">
    <source>
        <dbReference type="SAM" id="Phobius"/>
    </source>
</evidence>
<evidence type="ECO:0000256" key="2">
    <source>
        <dbReference type="ARBA" id="ARBA00006810"/>
    </source>
</evidence>
<keyword evidence="13" id="KW-0496">Mitochondrion</keyword>
<evidence type="ECO:0000256" key="1">
    <source>
        <dbReference type="ARBA" id="ARBA00004141"/>
    </source>
</evidence>
<sequence>MFNTFDLCGSLVIFMSGLVLVLVVVSVEWVGVGRLGGDYSDSLSMGVFFLFLLSLNFWGVVPGSFHIGAQVVYTFLLAMWVFLVVVGSTWEWDGCGWLAHQTPYGVPVFVVPLLNVVEVVSVGVRPLTLALRLSINMGAGQLILCLVGSAMVSIKLMGGIMLGFLLFELGVCVIQAFVFVLLMGVYYGEEG</sequence>
<proteinExistence type="inferred from homology"/>
<evidence type="ECO:0000313" key="13">
    <source>
        <dbReference type="EMBL" id="QNA49626.1"/>
    </source>
</evidence>
<dbReference type="PRINTS" id="PR00123">
    <property type="entry name" value="ATPASEA"/>
</dbReference>
<dbReference type="GeneID" id="58912114"/>
<evidence type="ECO:0000256" key="8">
    <source>
        <dbReference type="ARBA" id="ARBA00023065"/>
    </source>
</evidence>
<evidence type="ECO:0000256" key="11">
    <source>
        <dbReference type="RuleBase" id="RU004450"/>
    </source>
</evidence>
<dbReference type="GO" id="GO:0046933">
    <property type="term" value="F:proton-transporting ATP synthase activity, rotational mechanism"/>
    <property type="evidence" value="ECO:0007669"/>
    <property type="project" value="TreeGrafter"/>
</dbReference>
<dbReference type="GO" id="GO:0045259">
    <property type="term" value="C:proton-transporting ATP synthase complex"/>
    <property type="evidence" value="ECO:0007669"/>
    <property type="project" value="UniProtKB-KW"/>
</dbReference>
<keyword evidence="9 12" id="KW-0472">Membrane</keyword>
<dbReference type="SUPFAM" id="SSF81336">
    <property type="entry name" value="F1F0 ATP synthase subunit A"/>
    <property type="match status" value="1"/>
</dbReference>
<feature type="transmembrane region" description="Helical" evidence="12">
    <location>
        <begin position="104"/>
        <end position="124"/>
    </location>
</feature>
<feature type="transmembrane region" description="Helical" evidence="12">
    <location>
        <begin position="164"/>
        <end position="187"/>
    </location>
</feature>
<keyword evidence="7 12" id="KW-1133">Transmembrane helix</keyword>
<gene>
    <name evidence="13" type="primary">atp6</name>
</gene>
<dbReference type="InterPro" id="IPR045083">
    <property type="entry name" value="ATP_synth_F0_asu_bact/mt"/>
</dbReference>
<feature type="transmembrane region" description="Helical" evidence="12">
    <location>
        <begin position="130"/>
        <end position="152"/>
    </location>
</feature>
<dbReference type="EMBL" id="MT063059">
    <property type="protein sequence ID" value="QNA49626.1"/>
    <property type="molecule type" value="Genomic_DNA"/>
</dbReference>
<name>A0A7G5XUJ1_9PLAT</name>
<evidence type="ECO:0000256" key="9">
    <source>
        <dbReference type="ARBA" id="ARBA00023136"/>
    </source>
</evidence>
<keyword evidence="4" id="KW-0138">CF(0)</keyword>
<dbReference type="NCBIfam" id="TIGR01131">
    <property type="entry name" value="ATP_synt_6_or_A"/>
    <property type="match status" value="1"/>
</dbReference>
<dbReference type="InterPro" id="IPR000568">
    <property type="entry name" value="ATP_synth_F0_asu"/>
</dbReference>
<feature type="transmembrane region" description="Helical" evidence="12">
    <location>
        <begin position="67"/>
        <end position="92"/>
    </location>
</feature>
<evidence type="ECO:0000256" key="6">
    <source>
        <dbReference type="ARBA" id="ARBA00022781"/>
    </source>
</evidence>
<dbReference type="RefSeq" id="YP_009922591.1">
    <property type="nucleotide sequence ID" value="NC_050390.1"/>
</dbReference>
<evidence type="ECO:0000256" key="3">
    <source>
        <dbReference type="ARBA" id="ARBA00022448"/>
    </source>
</evidence>
<dbReference type="PANTHER" id="PTHR11410:SF0">
    <property type="entry name" value="ATP SYNTHASE SUBUNIT A"/>
    <property type="match status" value="1"/>
</dbReference>
<keyword evidence="6" id="KW-0375">Hydrogen ion transport</keyword>
<dbReference type="Pfam" id="PF00119">
    <property type="entry name" value="ATP-synt_A"/>
    <property type="match status" value="1"/>
</dbReference>
<feature type="transmembrane region" description="Helical" evidence="12">
    <location>
        <begin position="43"/>
        <end position="61"/>
    </location>
</feature>
<comment type="similarity">
    <text evidence="2">Belongs to the ATPase A chain family.</text>
</comment>
<keyword evidence="3" id="KW-0813">Transport</keyword>
<dbReference type="PANTHER" id="PTHR11410">
    <property type="entry name" value="ATP SYNTHASE SUBUNIT A"/>
    <property type="match status" value="1"/>
</dbReference>
<geneLocation type="mitochondrion" evidence="13"/>
<evidence type="ECO:0000256" key="5">
    <source>
        <dbReference type="ARBA" id="ARBA00022692"/>
    </source>
</evidence>
<evidence type="ECO:0000256" key="4">
    <source>
        <dbReference type="ARBA" id="ARBA00022547"/>
    </source>
</evidence>
<protein>
    <recommendedName>
        <fullName evidence="11">ATP synthase subunit a</fullName>
    </recommendedName>
</protein>
<feature type="transmembrane region" description="Helical" evidence="12">
    <location>
        <begin position="12"/>
        <end position="31"/>
    </location>
</feature>
<dbReference type="AlphaFoldDB" id="A0A7G5XUJ1"/>
<evidence type="ECO:0000256" key="10">
    <source>
        <dbReference type="ARBA" id="ARBA00023310"/>
    </source>
</evidence>
<dbReference type="CDD" id="cd00310">
    <property type="entry name" value="ATP-synt_Fo_a_6"/>
    <property type="match status" value="1"/>
</dbReference>